<evidence type="ECO:0000259" key="1">
    <source>
        <dbReference type="Pfam" id="PF00149"/>
    </source>
</evidence>
<dbReference type="Gene3D" id="3.60.21.10">
    <property type="match status" value="1"/>
</dbReference>
<dbReference type="CDD" id="cd07379">
    <property type="entry name" value="MPP_239FB"/>
    <property type="match status" value="1"/>
</dbReference>
<dbReference type="HOGENOM" id="CLU_033005_0_0_1"/>
<comment type="caution">
    <text evidence="2">The sequence shown here is derived from an EMBL/GenBank/DDBJ whole genome shotgun (WGS) entry which is preliminary data.</text>
</comment>
<organism evidence="2 3">
    <name type="scientific">Pseudallescheria apiosperma</name>
    <name type="common">Scedosporium apiospermum</name>
    <dbReference type="NCBI Taxonomy" id="563466"/>
    <lineage>
        <taxon>Eukaryota</taxon>
        <taxon>Fungi</taxon>
        <taxon>Dikarya</taxon>
        <taxon>Ascomycota</taxon>
        <taxon>Pezizomycotina</taxon>
        <taxon>Sordariomycetes</taxon>
        <taxon>Hypocreomycetidae</taxon>
        <taxon>Microascales</taxon>
        <taxon>Microascaceae</taxon>
        <taxon>Scedosporium</taxon>
    </lineage>
</organism>
<dbReference type="KEGG" id="sapo:SAPIO_CDS8871"/>
<dbReference type="InterPro" id="IPR029052">
    <property type="entry name" value="Metallo-depent_PP-like"/>
</dbReference>
<dbReference type="OrthoDB" id="5422293at2759"/>
<dbReference type="VEuPathDB" id="FungiDB:SAPIO_CDS8871"/>
<dbReference type="PANTHER" id="PTHR12905">
    <property type="entry name" value="METALLOPHOSPHOESTERASE"/>
    <property type="match status" value="1"/>
</dbReference>
<evidence type="ECO:0000313" key="3">
    <source>
        <dbReference type="Proteomes" id="UP000028545"/>
    </source>
</evidence>
<feature type="domain" description="Calcineurin-like phosphoesterase" evidence="1">
    <location>
        <begin position="54"/>
        <end position="214"/>
    </location>
</feature>
<dbReference type="InterPro" id="IPR004843">
    <property type="entry name" value="Calcineurin-like_PHP"/>
</dbReference>
<dbReference type="PANTHER" id="PTHR12905:SF18">
    <property type="entry name" value="ESTER HYDROLASE, PUTATIVE (AFU_ORTHOLOGUE AFUA_4G03130)-RELATED"/>
    <property type="match status" value="1"/>
</dbReference>
<protein>
    <recommendedName>
        <fullName evidence="1">Calcineurin-like phosphoesterase domain-containing protein</fullName>
    </recommendedName>
</protein>
<dbReference type="SUPFAM" id="SSF56300">
    <property type="entry name" value="Metallo-dependent phosphatases"/>
    <property type="match status" value="1"/>
</dbReference>
<dbReference type="EMBL" id="JOWA01000132">
    <property type="protein sequence ID" value="KEZ39911.1"/>
    <property type="molecule type" value="Genomic_DNA"/>
</dbReference>
<dbReference type="Pfam" id="PF00149">
    <property type="entry name" value="Metallophos"/>
    <property type="match status" value="1"/>
</dbReference>
<dbReference type="AlphaFoldDB" id="A0A084FXU9"/>
<accession>A0A084FXU9</accession>
<proteinExistence type="predicted"/>
<sequence>MPVNTISSPFVGHARKKSVAEKLATRLYDLARRVDDRPAGQPTTAHPGATPIVVVCISDTHNTKLSDLPMGDILVHAGDLSQFGTFAEIQDQLSWLASQPHPHKIVIAGNHDLLLDVDFVATHPDRELDRPGKGRGDLEWGDVQYLEHEAVDLMVDDRWIRVFGSPWTPRCGSWAFQYENGNTPWEGAVPDGTDIVVVHGPPKAHLDDGGKGCEALLKELWRARPRVVARLWPPCARKKSQAKLPDVAQNVQDDELLFPSWPPPDPCELISRRDFYLERLRRRKYRAPEGVFTDTPLYALYRLYEWLLLDHTVNLRNELELFWWARWPVSSIPDPGDQGSNPERYAVLSCIPALLVESFNERIRLGLRREEPNSILSLEEQLAWAASPEKFETVPEWTKNVPPLENVLHIPLSGVMVPPLAGMDDPDADPAFKEKNILMRKPHIHFI</sequence>
<evidence type="ECO:0000313" key="2">
    <source>
        <dbReference type="EMBL" id="KEZ39911.1"/>
    </source>
</evidence>
<dbReference type="GeneID" id="27727943"/>
<gene>
    <name evidence="2" type="ORF">SAPIO_CDS8871</name>
</gene>
<dbReference type="InterPro" id="IPR051693">
    <property type="entry name" value="UPF0046_metallophosphoest"/>
</dbReference>
<dbReference type="Proteomes" id="UP000028545">
    <property type="component" value="Unassembled WGS sequence"/>
</dbReference>
<name>A0A084FXU9_PSEDA</name>
<dbReference type="RefSeq" id="XP_016639710.1">
    <property type="nucleotide sequence ID" value="XM_016790407.1"/>
</dbReference>
<reference evidence="2 3" key="1">
    <citation type="journal article" date="2014" name="Genome Announc.">
        <title>Draft genome sequence of the pathogenic fungus Scedosporium apiospermum.</title>
        <authorList>
            <person name="Vandeputte P."/>
            <person name="Ghamrawi S."/>
            <person name="Rechenmann M."/>
            <person name="Iltis A."/>
            <person name="Giraud S."/>
            <person name="Fleury M."/>
            <person name="Thornton C."/>
            <person name="Delhaes L."/>
            <person name="Meyer W."/>
            <person name="Papon N."/>
            <person name="Bouchara J.P."/>
        </authorList>
    </citation>
    <scope>NUCLEOTIDE SEQUENCE [LARGE SCALE GENOMIC DNA]</scope>
    <source>
        <strain evidence="2 3">IHEM 14462</strain>
    </source>
</reference>
<dbReference type="OMA" id="HIWETSS"/>
<dbReference type="GO" id="GO:0016787">
    <property type="term" value="F:hydrolase activity"/>
    <property type="evidence" value="ECO:0007669"/>
    <property type="project" value="InterPro"/>
</dbReference>
<keyword evidence="3" id="KW-1185">Reference proteome</keyword>